<dbReference type="Proteomes" id="UP000526125">
    <property type="component" value="Unassembled WGS sequence"/>
</dbReference>
<evidence type="ECO:0000313" key="1">
    <source>
        <dbReference type="EMBL" id="NUU75744.1"/>
    </source>
</evidence>
<reference evidence="1 2" key="1">
    <citation type="submission" date="2020-05" db="EMBL/GenBank/DDBJ databases">
        <title>Genome Sequencing of Type Strains.</title>
        <authorList>
            <person name="Lemaire J.F."/>
            <person name="Inderbitzin P."/>
            <person name="Gregorio O.A."/>
            <person name="Collins S.B."/>
            <person name="Wespe N."/>
            <person name="Knight-Connoni V."/>
        </authorList>
    </citation>
    <scope>NUCLEOTIDE SEQUENCE [LARGE SCALE GENOMIC DNA]</scope>
    <source>
        <strain evidence="1 2">LMG 21957</strain>
    </source>
</reference>
<gene>
    <name evidence="1" type="ORF">HP552_10940</name>
</gene>
<dbReference type="AlphaFoldDB" id="A0A7Y6EVH8"/>
<proteinExistence type="predicted"/>
<evidence type="ECO:0000313" key="2">
    <source>
        <dbReference type="Proteomes" id="UP000526125"/>
    </source>
</evidence>
<accession>A0A7Y6EVH8</accession>
<sequence length="137" mass="15523">MKKIVILTSIVIMVVLTGCSNKPERVTYEGKSNNWSVSINYVREKSKYIGTPVIKYLGTDKVTKAEIDVINKNDNGPFNPSNTVDMMDYFKKDEDVQLVAKEEVSSYKDVRSVTIRWATDGQTFEEGFVLNQINDGE</sequence>
<comment type="caution">
    <text evidence="1">The sequence shown here is derived from an EMBL/GenBank/DDBJ whole genome shotgun (WGS) entry which is preliminary data.</text>
</comment>
<protein>
    <submittedName>
        <fullName evidence="1">Membrane lipoprotein lipid attachment site-containing protein</fullName>
    </submittedName>
</protein>
<dbReference type="EMBL" id="JABMCB010000176">
    <property type="protein sequence ID" value="NUU75744.1"/>
    <property type="molecule type" value="Genomic_DNA"/>
</dbReference>
<organism evidence="1 2">
    <name type="scientific">Paenibacillus xylanilyticus</name>
    <dbReference type="NCBI Taxonomy" id="248903"/>
    <lineage>
        <taxon>Bacteria</taxon>
        <taxon>Bacillati</taxon>
        <taxon>Bacillota</taxon>
        <taxon>Bacilli</taxon>
        <taxon>Bacillales</taxon>
        <taxon>Paenibacillaceae</taxon>
        <taxon>Paenibacillus</taxon>
    </lineage>
</organism>
<dbReference type="PROSITE" id="PS51257">
    <property type="entry name" value="PROKAR_LIPOPROTEIN"/>
    <property type="match status" value="1"/>
</dbReference>
<name>A0A7Y6EVH8_9BACL</name>
<keyword evidence="1" id="KW-0449">Lipoprotein</keyword>
<dbReference type="RefSeq" id="WP_175395514.1">
    <property type="nucleotide sequence ID" value="NZ_JABMCB010000176.1"/>
</dbReference>
<keyword evidence="2" id="KW-1185">Reference proteome</keyword>